<dbReference type="Proteomes" id="UP001500748">
    <property type="component" value="Unassembled WGS sequence"/>
</dbReference>
<sequence>MQNTEITEKNIVNKLSSEVKRYDYEPMYFLSYEQNICYSEILLNDIPINENFKELVDGGTFEINNCIFKSGIQKITLRMHPAGKHGLRDLQALAWDTNMKIDITVADNRKQDLKGKEVLTYVTPLSTYEVDGYKKTRFIATGKDYYEASFTFNATIPYEVEGFENARDLRDWDKKILEKKLLYEYSKVKNIYQNKEYDNIARTSYDGLRNQFVAEYQNREYINDVWTMLMEVYKQPTFEMQPIEDYKLVFFAEGRLVALMQNSKDPRVRGNTALWAKFNRGEGIETLFCNSYFYIPKGETEFKIY</sequence>
<dbReference type="EMBL" id="BAABDU010000003">
    <property type="protein sequence ID" value="GAA3762398.1"/>
    <property type="molecule type" value="Genomic_DNA"/>
</dbReference>
<comment type="caution">
    <text evidence="1">The sequence shown here is derived from an EMBL/GenBank/DDBJ whole genome shotgun (WGS) entry which is preliminary data.</text>
</comment>
<proteinExistence type="predicted"/>
<accession>A0ABP7GGD7</accession>
<name>A0ABP7GGD7_9FLAO</name>
<organism evidence="1 2">
    <name type="scientific">Flavobacterium ginsengiterrae</name>
    <dbReference type="NCBI Taxonomy" id="871695"/>
    <lineage>
        <taxon>Bacteria</taxon>
        <taxon>Pseudomonadati</taxon>
        <taxon>Bacteroidota</taxon>
        <taxon>Flavobacteriia</taxon>
        <taxon>Flavobacteriales</taxon>
        <taxon>Flavobacteriaceae</taxon>
        <taxon>Flavobacterium</taxon>
    </lineage>
</organism>
<dbReference type="RefSeq" id="WP_345141732.1">
    <property type="nucleotide sequence ID" value="NZ_BAABDU010000003.1"/>
</dbReference>
<evidence type="ECO:0000313" key="2">
    <source>
        <dbReference type="Proteomes" id="UP001500748"/>
    </source>
</evidence>
<keyword evidence="2" id="KW-1185">Reference proteome</keyword>
<protein>
    <submittedName>
        <fullName evidence="1">Uncharacterized protein</fullName>
    </submittedName>
</protein>
<evidence type="ECO:0000313" key="1">
    <source>
        <dbReference type="EMBL" id="GAA3762398.1"/>
    </source>
</evidence>
<gene>
    <name evidence="1" type="ORF">GCM10022423_12420</name>
</gene>
<reference evidence="2" key="1">
    <citation type="journal article" date="2019" name="Int. J. Syst. Evol. Microbiol.">
        <title>The Global Catalogue of Microorganisms (GCM) 10K type strain sequencing project: providing services to taxonomists for standard genome sequencing and annotation.</title>
        <authorList>
            <consortium name="The Broad Institute Genomics Platform"/>
            <consortium name="The Broad Institute Genome Sequencing Center for Infectious Disease"/>
            <person name="Wu L."/>
            <person name="Ma J."/>
        </authorList>
    </citation>
    <scope>NUCLEOTIDE SEQUENCE [LARGE SCALE GENOMIC DNA]</scope>
    <source>
        <strain evidence="2">JCM 17337</strain>
    </source>
</reference>